<dbReference type="EMBL" id="CP114029">
    <property type="protein sequence ID" value="WAP68509.1"/>
    <property type="molecule type" value="Genomic_DNA"/>
</dbReference>
<protein>
    <submittedName>
        <fullName evidence="1">Uncharacterized protein</fullName>
    </submittedName>
</protein>
<gene>
    <name evidence="1" type="ORF">OH818_24955</name>
</gene>
<proteinExistence type="predicted"/>
<organism evidence="1 2">
    <name type="scientific">Jiella pelagia</name>
    <dbReference type="NCBI Taxonomy" id="2986949"/>
    <lineage>
        <taxon>Bacteria</taxon>
        <taxon>Pseudomonadati</taxon>
        <taxon>Pseudomonadota</taxon>
        <taxon>Alphaproteobacteria</taxon>
        <taxon>Hyphomicrobiales</taxon>
        <taxon>Aurantimonadaceae</taxon>
        <taxon>Jiella</taxon>
    </lineage>
</organism>
<name>A0ABY7C0G2_9HYPH</name>
<evidence type="ECO:0000313" key="2">
    <source>
        <dbReference type="Proteomes" id="UP001164020"/>
    </source>
</evidence>
<sequence length="270" mass="29004">MEWDMAACSIACRALWISTDVPSSASRCFRMSLPTSSLVAQHRVLAPQARTFETAGDGVQDLIGAKRLQQEIAGAGANRLDRGVQIGMCGDHDRVAEEADLALLGKPFQPGLVGHDVVENDHVIGVFVEKPRGIARVRGDVHPGAVCGENFGQEVPHARLVIDDEHGGLGQFVAEGSIFDCGVRRLSQGWPAVRTHGQTCLPKPAGEDQLFNGRWNQKSVAARTRWQRSSRCDAAEASPIAVSILRHDITAIHLGGLARAFSAPPARLLS</sequence>
<evidence type="ECO:0000313" key="1">
    <source>
        <dbReference type="EMBL" id="WAP68509.1"/>
    </source>
</evidence>
<accession>A0ABY7C0G2</accession>
<keyword evidence="2" id="KW-1185">Reference proteome</keyword>
<reference evidence="1" key="1">
    <citation type="submission" date="2022-12" db="EMBL/GenBank/DDBJ databases">
        <title>Jiella pelagia sp. nov., isolated from phosphonate enriched culture of Northwest Pacific surface seawater.</title>
        <authorList>
            <person name="Shin D.Y."/>
            <person name="Hwang C.Y."/>
        </authorList>
    </citation>
    <scope>NUCLEOTIDE SEQUENCE</scope>
    <source>
        <strain evidence="1">HL-NP1</strain>
    </source>
</reference>
<dbReference type="Proteomes" id="UP001164020">
    <property type="component" value="Chromosome"/>
</dbReference>